<dbReference type="OrthoDB" id="2402034at2759"/>
<evidence type="ECO:0000313" key="3">
    <source>
        <dbReference type="Proteomes" id="UP000789759"/>
    </source>
</evidence>
<gene>
    <name evidence="2" type="ORF">CPELLU_LOCUS12218</name>
</gene>
<evidence type="ECO:0000256" key="1">
    <source>
        <dbReference type="SAM" id="MobiDB-lite"/>
    </source>
</evidence>
<keyword evidence="3" id="KW-1185">Reference proteome</keyword>
<protein>
    <submittedName>
        <fullName evidence="2">5982_t:CDS:1</fullName>
    </submittedName>
</protein>
<sequence>EETNFTSCTEYLWTVKNPVTATIKFDDPGLKGSFSLYDNMEDSGTQISGRFVRGVKLNKPQLYKFTAHIHSTCDKIHENKFFEFDVSHSFLPKKFKAITDRKFEAFKTTSFSWYFGSSIPIAVVIHYKPSNTSKTWHVKSCANLVVKNKRKDRKGGKISIKNNKDKTSARNKNKSRRTKDHYKELPNSNPSQVDEYIVVEVTDDFTRGKTRSCKQDE</sequence>
<comment type="caution">
    <text evidence="2">The sequence shown here is derived from an EMBL/GenBank/DDBJ whole genome shotgun (WGS) entry which is preliminary data.</text>
</comment>
<feature type="compositionally biased region" description="Basic residues" evidence="1">
    <location>
        <begin position="169"/>
        <end position="180"/>
    </location>
</feature>
<feature type="region of interest" description="Disordered" evidence="1">
    <location>
        <begin position="152"/>
        <end position="191"/>
    </location>
</feature>
<dbReference type="Proteomes" id="UP000789759">
    <property type="component" value="Unassembled WGS sequence"/>
</dbReference>
<proteinExistence type="predicted"/>
<accession>A0A9N9N6Z5</accession>
<reference evidence="2" key="1">
    <citation type="submission" date="2021-06" db="EMBL/GenBank/DDBJ databases">
        <authorList>
            <person name="Kallberg Y."/>
            <person name="Tangrot J."/>
            <person name="Rosling A."/>
        </authorList>
    </citation>
    <scope>NUCLEOTIDE SEQUENCE</scope>
    <source>
        <strain evidence="2">FL966</strain>
    </source>
</reference>
<evidence type="ECO:0000313" key="2">
    <source>
        <dbReference type="EMBL" id="CAG8708855.1"/>
    </source>
</evidence>
<dbReference type="AlphaFoldDB" id="A0A9N9N6Z5"/>
<name>A0A9N9N6Z5_9GLOM</name>
<feature type="non-terminal residue" evidence="2">
    <location>
        <position position="217"/>
    </location>
</feature>
<dbReference type="EMBL" id="CAJVQA010011592">
    <property type="protein sequence ID" value="CAG8708855.1"/>
    <property type="molecule type" value="Genomic_DNA"/>
</dbReference>
<organism evidence="2 3">
    <name type="scientific">Cetraspora pellucida</name>
    <dbReference type="NCBI Taxonomy" id="1433469"/>
    <lineage>
        <taxon>Eukaryota</taxon>
        <taxon>Fungi</taxon>
        <taxon>Fungi incertae sedis</taxon>
        <taxon>Mucoromycota</taxon>
        <taxon>Glomeromycotina</taxon>
        <taxon>Glomeromycetes</taxon>
        <taxon>Diversisporales</taxon>
        <taxon>Gigasporaceae</taxon>
        <taxon>Cetraspora</taxon>
    </lineage>
</organism>